<dbReference type="InterPro" id="IPR011765">
    <property type="entry name" value="Pept_M16_N"/>
</dbReference>
<feature type="domain" description="Peptidase M16 N-terminal" evidence="2">
    <location>
        <begin position="490"/>
        <end position="602"/>
    </location>
</feature>
<feature type="domain" description="Peptidase M16 N-terminal" evidence="2">
    <location>
        <begin position="33"/>
        <end position="175"/>
    </location>
</feature>
<dbReference type="KEGG" id="amr:AM1_4341"/>
<dbReference type="STRING" id="329726.AM1_4341"/>
<comment type="similarity">
    <text evidence="1">Belongs to the peptidase M16 family.</text>
</comment>
<dbReference type="SUPFAM" id="SSF63411">
    <property type="entry name" value="LuxS/MPP-like metallohydrolase"/>
    <property type="match status" value="4"/>
</dbReference>
<proteinExistence type="inferred from homology"/>
<organism evidence="4 5">
    <name type="scientific">Acaryochloris marina (strain MBIC 11017)</name>
    <dbReference type="NCBI Taxonomy" id="329726"/>
    <lineage>
        <taxon>Bacteria</taxon>
        <taxon>Bacillati</taxon>
        <taxon>Cyanobacteriota</taxon>
        <taxon>Cyanophyceae</taxon>
        <taxon>Acaryochloridales</taxon>
        <taxon>Acaryochloridaceae</taxon>
        <taxon>Acaryochloris</taxon>
    </lineage>
</organism>
<protein>
    <submittedName>
        <fullName evidence="4">Peptidase M16 inactive domain family protein</fullName>
    </submittedName>
</protein>
<dbReference type="InterPro" id="IPR007863">
    <property type="entry name" value="Peptidase_M16_C"/>
</dbReference>
<accession>B0CDW9</accession>
<evidence type="ECO:0000313" key="4">
    <source>
        <dbReference type="EMBL" id="ABW29321.1"/>
    </source>
</evidence>
<feature type="domain" description="Peptidase M16 C-terminal" evidence="3">
    <location>
        <begin position="185"/>
        <end position="361"/>
    </location>
</feature>
<dbReference type="EMBL" id="CP000828">
    <property type="protein sequence ID" value="ABW29321.1"/>
    <property type="molecule type" value="Genomic_DNA"/>
</dbReference>
<keyword evidence="5" id="KW-1185">Reference proteome</keyword>
<feature type="domain" description="Peptidase M16 C-terminal" evidence="3">
    <location>
        <begin position="641"/>
        <end position="820"/>
    </location>
</feature>
<dbReference type="Proteomes" id="UP000000268">
    <property type="component" value="Chromosome"/>
</dbReference>
<evidence type="ECO:0000259" key="2">
    <source>
        <dbReference type="Pfam" id="PF00675"/>
    </source>
</evidence>
<dbReference type="Gene3D" id="3.30.830.10">
    <property type="entry name" value="Metalloenzyme, LuxS/M16 peptidase-like"/>
    <property type="match status" value="4"/>
</dbReference>
<dbReference type="InterPro" id="IPR011249">
    <property type="entry name" value="Metalloenz_LuxS/M16"/>
</dbReference>
<dbReference type="eggNOG" id="COG0612">
    <property type="taxonomic scope" value="Bacteria"/>
</dbReference>
<dbReference type="Pfam" id="PF00675">
    <property type="entry name" value="Peptidase_M16"/>
    <property type="match status" value="2"/>
</dbReference>
<dbReference type="InterPro" id="IPR050361">
    <property type="entry name" value="MPP/UQCRC_Complex"/>
</dbReference>
<gene>
    <name evidence="4" type="ordered locus">AM1_4341</name>
</gene>
<dbReference type="PANTHER" id="PTHR11851">
    <property type="entry name" value="METALLOPROTEASE"/>
    <property type="match status" value="1"/>
</dbReference>
<dbReference type="GO" id="GO:0046872">
    <property type="term" value="F:metal ion binding"/>
    <property type="evidence" value="ECO:0007669"/>
    <property type="project" value="InterPro"/>
</dbReference>
<evidence type="ECO:0000259" key="3">
    <source>
        <dbReference type="Pfam" id="PF05193"/>
    </source>
</evidence>
<sequence>MTSTNVTISSTPDLRHVLTKDVNKTILENGLTILLKEVHTAPVVSVQVWYRVGSRNEALGLNGITHQLEHLMFKGTHSRPVQFGKLFSALGSASNAFTSYDMTAYYGTVGSDKLETLLILEADRMQNVALTAEHLASEKRVVISELQGYENSPDYRLSKAVMQQAFPESNYGLSVGGNKSDVEQFTLDQVQEYYQTYYQPSNATLVITGDFDESTVLEQIQTYFGPIPSHPVATAPAPMSVVTKTAPSAPIVLKEPGSAPLLDAVYPIPDAQHPDIPALEILDSILSAGRNSRFYPALIESGLATNAHAYVASLMDGGWYNISVTAAAGELSEIDQVVEATLEQLRSQPITLEELERAKTQVKAGFILSNREIENQASQLAYNQIVTNDHCFSDRYLRGIEAVTPTDVQRVAQTYLTPTQRTVGLFEPTQLEGQPMPAGIPATQTAENFTPSEPVDPAQVAKYLPDLATSAGSDTQSLPERWVLDNGLTVLLLEDHSTPTVTLSGHIRAGNQWDYLTLGGVASMTADNLMSGTTSKDDLAIAKALENRGASLDFLSLREGVDVSGYALSPDLPVVLETLADVLQHAIFPQQLLDLSRQRMLTHLQLELDDPGALARRTFQQKIYTQDHPFHGFPTANSLKNISREGILRFYEQHYRPDNMILTLVGDFEGAELRSHLKRTLGQWQNPRSSTALNFPEPQMPPTIQRVNAPLPGKTQVVTYMGYPGIERHHSLYYAAMLLNQIIGGDTLSSRLGTEIRDRKGLTYGIYSYFAAGLHAGPFAVQMQTSPEDTQTAISSTLALLKQVKAEGITQSELETAQRSILNSYPVDLADPDILAQRFLMNEVLGLPIEEIRHLPQRIGAVTMAEINQAIEAFIHPDRMVIVSAGPVDVIRS</sequence>
<name>B0CDW9_ACAM1</name>
<evidence type="ECO:0000313" key="5">
    <source>
        <dbReference type="Proteomes" id="UP000000268"/>
    </source>
</evidence>
<dbReference type="HOGENOM" id="CLU_007487_0_1_3"/>
<dbReference type="AlphaFoldDB" id="B0CDW9"/>
<evidence type="ECO:0000256" key="1">
    <source>
        <dbReference type="ARBA" id="ARBA00007261"/>
    </source>
</evidence>
<dbReference type="Pfam" id="PF05193">
    <property type="entry name" value="Peptidase_M16_C"/>
    <property type="match status" value="2"/>
</dbReference>
<dbReference type="PANTHER" id="PTHR11851:SF49">
    <property type="entry name" value="MITOCHONDRIAL-PROCESSING PEPTIDASE SUBUNIT ALPHA"/>
    <property type="match status" value="1"/>
</dbReference>
<reference evidence="4 5" key="1">
    <citation type="journal article" date="2008" name="Proc. Natl. Acad. Sci. U.S.A.">
        <title>Niche adaptation and genome expansion in the chlorophyll d-producing cyanobacterium Acaryochloris marina.</title>
        <authorList>
            <person name="Swingley W.D."/>
            <person name="Chen M."/>
            <person name="Cheung P.C."/>
            <person name="Conrad A.L."/>
            <person name="Dejesa L.C."/>
            <person name="Hao J."/>
            <person name="Honchak B.M."/>
            <person name="Karbach L.E."/>
            <person name="Kurdoglu A."/>
            <person name="Lahiri S."/>
            <person name="Mastrian S.D."/>
            <person name="Miyashita H."/>
            <person name="Page L."/>
            <person name="Ramakrishna P."/>
            <person name="Satoh S."/>
            <person name="Sattley W.M."/>
            <person name="Shimada Y."/>
            <person name="Taylor H.L."/>
            <person name="Tomo T."/>
            <person name="Tsuchiya T."/>
            <person name="Wang Z.T."/>
            <person name="Raymond J."/>
            <person name="Mimuro M."/>
            <person name="Blankenship R.E."/>
            <person name="Touchman J.W."/>
        </authorList>
    </citation>
    <scope>NUCLEOTIDE SEQUENCE [LARGE SCALE GENOMIC DNA]</scope>
    <source>
        <strain evidence="5">MBIC 11017</strain>
    </source>
</reference>